<proteinExistence type="predicted"/>
<evidence type="ECO:0000313" key="2">
    <source>
        <dbReference type="Proteomes" id="UP000249819"/>
    </source>
</evidence>
<gene>
    <name evidence="1" type="ORF">CLV59_10746</name>
</gene>
<reference evidence="1 2" key="1">
    <citation type="submission" date="2018-06" db="EMBL/GenBank/DDBJ databases">
        <title>Genomic Encyclopedia of Archaeal and Bacterial Type Strains, Phase II (KMG-II): from individual species to whole genera.</title>
        <authorList>
            <person name="Goeker M."/>
        </authorList>
    </citation>
    <scope>NUCLEOTIDE SEQUENCE [LARGE SCALE GENOMIC DNA]</scope>
    <source>
        <strain evidence="1 2">DSM 29821</strain>
    </source>
</reference>
<accession>A0A327VTB7</accession>
<organism evidence="1 2">
    <name type="scientific">Chitinophaga dinghuensis</name>
    <dbReference type="NCBI Taxonomy" id="1539050"/>
    <lineage>
        <taxon>Bacteria</taxon>
        <taxon>Pseudomonadati</taxon>
        <taxon>Bacteroidota</taxon>
        <taxon>Chitinophagia</taxon>
        <taxon>Chitinophagales</taxon>
        <taxon>Chitinophagaceae</taxon>
        <taxon>Chitinophaga</taxon>
    </lineage>
</organism>
<name>A0A327VTB7_9BACT</name>
<evidence type="ECO:0000313" key="1">
    <source>
        <dbReference type="EMBL" id="RAJ77280.1"/>
    </source>
</evidence>
<dbReference type="RefSeq" id="WP_111593886.1">
    <property type="nucleotide sequence ID" value="NZ_QLMA01000007.1"/>
</dbReference>
<dbReference type="EMBL" id="QLMA01000007">
    <property type="protein sequence ID" value="RAJ77280.1"/>
    <property type="molecule type" value="Genomic_DNA"/>
</dbReference>
<protein>
    <submittedName>
        <fullName evidence="1">Uncharacterized protein</fullName>
    </submittedName>
</protein>
<dbReference type="Proteomes" id="UP000249819">
    <property type="component" value="Unassembled WGS sequence"/>
</dbReference>
<dbReference type="AlphaFoldDB" id="A0A327VTB7"/>
<keyword evidence="2" id="KW-1185">Reference proteome</keyword>
<sequence>MKLEDIEDMIITKEKEYWSKGSEDKIAYSKYVQYITNSDYFVWVEETSAGIEALQLIDKYPDSVRERVLNAHNKKKACADYNQIGDYYEMILFYLDGSGHIDVQIQKTTTKEHLWELLQLANFVEANLMISGDIIINESVIANL</sequence>
<comment type="caution">
    <text evidence="1">The sequence shown here is derived from an EMBL/GenBank/DDBJ whole genome shotgun (WGS) entry which is preliminary data.</text>
</comment>